<proteinExistence type="predicted"/>
<comment type="caution">
    <text evidence="1">The sequence shown here is derived from an EMBL/GenBank/DDBJ whole genome shotgun (WGS) entry which is preliminary data.</text>
</comment>
<sequence length="84" mass="9597">MAARGNWRKGEKKDEKAVEFFLDELSFQVTNIDRDYPGYHPLRRRSTGGLGRAKQDSCRPESDGVWCARVCIDCGLTLSKSRIF</sequence>
<accession>A0AAE1E2Z0</accession>
<reference evidence="1" key="1">
    <citation type="journal article" date="2023" name="G3 (Bethesda)">
        <title>A reference genome for the long-term kleptoplast-retaining sea slug Elysia crispata morphotype clarki.</title>
        <authorList>
            <person name="Eastman K.E."/>
            <person name="Pendleton A.L."/>
            <person name="Shaikh M.A."/>
            <person name="Suttiyut T."/>
            <person name="Ogas R."/>
            <person name="Tomko P."/>
            <person name="Gavelis G."/>
            <person name="Widhalm J.R."/>
            <person name="Wisecaver J.H."/>
        </authorList>
    </citation>
    <scope>NUCLEOTIDE SEQUENCE</scope>
    <source>
        <strain evidence="1">ECLA1</strain>
    </source>
</reference>
<keyword evidence="2" id="KW-1185">Reference proteome</keyword>
<evidence type="ECO:0000313" key="2">
    <source>
        <dbReference type="Proteomes" id="UP001283361"/>
    </source>
</evidence>
<name>A0AAE1E2Z0_9GAST</name>
<dbReference type="EMBL" id="JAWDGP010001468">
    <property type="protein sequence ID" value="KAK3791595.1"/>
    <property type="molecule type" value="Genomic_DNA"/>
</dbReference>
<dbReference type="Proteomes" id="UP001283361">
    <property type="component" value="Unassembled WGS sequence"/>
</dbReference>
<protein>
    <submittedName>
        <fullName evidence="1">Uncharacterized protein</fullName>
    </submittedName>
</protein>
<dbReference type="AlphaFoldDB" id="A0AAE1E2Z0"/>
<gene>
    <name evidence="1" type="ORF">RRG08_002950</name>
</gene>
<organism evidence="1 2">
    <name type="scientific">Elysia crispata</name>
    <name type="common">lettuce slug</name>
    <dbReference type="NCBI Taxonomy" id="231223"/>
    <lineage>
        <taxon>Eukaryota</taxon>
        <taxon>Metazoa</taxon>
        <taxon>Spiralia</taxon>
        <taxon>Lophotrochozoa</taxon>
        <taxon>Mollusca</taxon>
        <taxon>Gastropoda</taxon>
        <taxon>Heterobranchia</taxon>
        <taxon>Euthyneura</taxon>
        <taxon>Panpulmonata</taxon>
        <taxon>Sacoglossa</taxon>
        <taxon>Placobranchoidea</taxon>
        <taxon>Plakobranchidae</taxon>
        <taxon>Elysia</taxon>
    </lineage>
</organism>
<evidence type="ECO:0000313" key="1">
    <source>
        <dbReference type="EMBL" id="KAK3791595.1"/>
    </source>
</evidence>